<proteinExistence type="predicted"/>
<keyword evidence="2" id="KW-0378">Hydrolase</keyword>
<feature type="domain" description="PPM-type phosphatase" evidence="6">
    <location>
        <begin position="48"/>
        <end position="274"/>
    </location>
</feature>
<dbReference type="CDD" id="cd00143">
    <property type="entry name" value="PP2Cc"/>
    <property type="match status" value="1"/>
</dbReference>
<gene>
    <name evidence="7" type="ORF">BAE44_0004282</name>
</gene>
<comment type="catalytic activity">
    <reaction evidence="4">
        <text>O-phospho-L-seryl-[protein] + H2O = L-seryl-[protein] + phosphate</text>
        <dbReference type="Rhea" id="RHEA:20629"/>
        <dbReference type="Rhea" id="RHEA-COMP:9863"/>
        <dbReference type="Rhea" id="RHEA-COMP:11604"/>
        <dbReference type="ChEBI" id="CHEBI:15377"/>
        <dbReference type="ChEBI" id="CHEBI:29999"/>
        <dbReference type="ChEBI" id="CHEBI:43474"/>
        <dbReference type="ChEBI" id="CHEBI:83421"/>
        <dbReference type="EC" id="3.1.3.16"/>
    </reaction>
</comment>
<dbReference type="InterPro" id="IPR001932">
    <property type="entry name" value="PPM-type_phosphatase-like_dom"/>
</dbReference>
<evidence type="ECO:0000256" key="2">
    <source>
        <dbReference type="ARBA" id="ARBA00022801"/>
    </source>
</evidence>
<protein>
    <recommendedName>
        <fullName evidence="1">protein-serine/threonine phosphatase</fullName>
        <ecNumber evidence="1">3.1.3.16</ecNumber>
    </recommendedName>
</protein>
<evidence type="ECO:0000256" key="3">
    <source>
        <dbReference type="ARBA" id="ARBA00022912"/>
    </source>
</evidence>
<evidence type="ECO:0000313" key="8">
    <source>
        <dbReference type="Proteomes" id="UP000095767"/>
    </source>
</evidence>
<name>A0A1E5WBR3_9POAL</name>
<accession>A0A1E5WBR3</accession>
<dbReference type="SMART" id="SM00332">
    <property type="entry name" value="PP2Cc"/>
    <property type="match status" value="1"/>
</dbReference>
<dbReference type="OrthoDB" id="10264738at2759"/>
<evidence type="ECO:0000256" key="1">
    <source>
        <dbReference type="ARBA" id="ARBA00013081"/>
    </source>
</evidence>
<dbReference type="PROSITE" id="PS51746">
    <property type="entry name" value="PPM_2"/>
    <property type="match status" value="1"/>
</dbReference>
<dbReference type="InterPro" id="IPR015655">
    <property type="entry name" value="PP2C"/>
</dbReference>
<reference evidence="7 8" key="1">
    <citation type="submission" date="2016-09" db="EMBL/GenBank/DDBJ databases">
        <title>The draft genome of Dichanthelium oligosanthes: A C3 panicoid grass species.</title>
        <authorList>
            <person name="Studer A.J."/>
            <person name="Schnable J.C."/>
            <person name="Brutnell T.P."/>
        </authorList>
    </citation>
    <scope>NUCLEOTIDE SEQUENCE [LARGE SCALE GENOMIC DNA]</scope>
    <source>
        <strain evidence="8">cv. Kellogg 1175</strain>
        <tissue evidence="7">Leaf</tissue>
    </source>
</reference>
<evidence type="ECO:0000256" key="4">
    <source>
        <dbReference type="ARBA" id="ARBA00047761"/>
    </source>
</evidence>
<dbReference type="GO" id="GO:0004722">
    <property type="term" value="F:protein serine/threonine phosphatase activity"/>
    <property type="evidence" value="ECO:0007669"/>
    <property type="project" value="UniProtKB-EC"/>
</dbReference>
<dbReference type="PANTHER" id="PTHR47992">
    <property type="entry name" value="PROTEIN PHOSPHATASE"/>
    <property type="match status" value="1"/>
</dbReference>
<comment type="catalytic activity">
    <reaction evidence="5">
        <text>O-phospho-L-threonyl-[protein] + H2O = L-threonyl-[protein] + phosphate</text>
        <dbReference type="Rhea" id="RHEA:47004"/>
        <dbReference type="Rhea" id="RHEA-COMP:11060"/>
        <dbReference type="Rhea" id="RHEA-COMP:11605"/>
        <dbReference type="ChEBI" id="CHEBI:15377"/>
        <dbReference type="ChEBI" id="CHEBI:30013"/>
        <dbReference type="ChEBI" id="CHEBI:43474"/>
        <dbReference type="ChEBI" id="CHEBI:61977"/>
        <dbReference type="EC" id="3.1.3.16"/>
    </reaction>
</comment>
<evidence type="ECO:0000259" key="6">
    <source>
        <dbReference type="PROSITE" id="PS51746"/>
    </source>
</evidence>
<comment type="caution">
    <text evidence="7">The sequence shown here is derived from an EMBL/GenBank/DDBJ whole genome shotgun (WGS) entry which is preliminary data.</text>
</comment>
<sequence length="400" mass="43646">MAMAAAHALSPGTVPLGVLLRREVTKERMERPDVLCGEASRSRKGEDFTLLRADAGQRVAGDPSTSFSVFAVHPHCSISDEWLAVLPRALVSAFVKTDKDFQRVAGTSGTTVTFVIVDEWVVTVASVGDSRCILESADGSVYYLSADHRFDSNPDEVERVTACGSKVGKMDIVGGPEVGPLRCWPGGLCLSRSIGDFDVGECIIPVPHVKQVKLSNAGGRIIIASDGVWDDLTCEMALDCSRGFPSDVAANRIVNEAIRPRGIRDDTTCIVIDILPPEKLAPTPPKRQGKIAFNNMFRRKSPGVPFRRNSEYAEPDVVEEIFEDGSAMLSKRLTTGYALEKIFGRSSCAVCLERLKSGQGISLHANPLQHEKLQGWQGPFLCQKCHYKKEAMEGKRERKG</sequence>
<keyword evidence="3" id="KW-0904">Protein phosphatase</keyword>
<organism evidence="7 8">
    <name type="scientific">Dichanthelium oligosanthes</name>
    <dbReference type="NCBI Taxonomy" id="888268"/>
    <lineage>
        <taxon>Eukaryota</taxon>
        <taxon>Viridiplantae</taxon>
        <taxon>Streptophyta</taxon>
        <taxon>Embryophyta</taxon>
        <taxon>Tracheophyta</taxon>
        <taxon>Spermatophyta</taxon>
        <taxon>Magnoliopsida</taxon>
        <taxon>Liliopsida</taxon>
        <taxon>Poales</taxon>
        <taxon>Poaceae</taxon>
        <taxon>PACMAD clade</taxon>
        <taxon>Panicoideae</taxon>
        <taxon>Panicodae</taxon>
        <taxon>Paniceae</taxon>
        <taxon>Dichantheliinae</taxon>
        <taxon>Dichanthelium</taxon>
    </lineage>
</organism>
<dbReference type="AlphaFoldDB" id="A0A1E5WBR3"/>
<dbReference type="EC" id="3.1.3.16" evidence="1"/>
<dbReference type="Gene3D" id="3.60.40.10">
    <property type="entry name" value="PPM-type phosphatase domain"/>
    <property type="match status" value="1"/>
</dbReference>
<dbReference type="SUPFAM" id="SSF81606">
    <property type="entry name" value="PP2C-like"/>
    <property type="match status" value="1"/>
</dbReference>
<feature type="non-terminal residue" evidence="7">
    <location>
        <position position="400"/>
    </location>
</feature>
<evidence type="ECO:0000313" key="7">
    <source>
        <dbReference type="EMBL" id="OEL34700.1"/>
    </source>
</evidence>
<dbReference type="InterPro" id="IPR036457">
    <property type="entry name" value="PPM-type-like_dom_sf"/>
</dbReference>
<dbReference type="EMBL" id="LWDX02014560">
    <property type="protein sequence ID" value="OEL34700.1"/>
    <property type="molecule type" value="Genomic_DNA"/>
</dbReference>
<dbReference type="Pfam" id="PF00481">
    <property type="entry name" value="PP2C"/>
    <property type="match status" value="1"/>
</dbReference>
<evidence type="ECO:0000256" key="5">
    <source>
        <dbReference type="ARBA" id="ARBA00048336"/>
    </source>
</evidence>
<keyword evidence="8" id="KW-1185">Reference proteome</keyword>
<dbReference type="STRING" id="888268.A0A1E5WBR3"/>
<dbReference type="Proteomes" id="UP000095767">
    <property type="component" value="Unassembled WGS sequence"/>
</dbReference>